<organism evidence="1 2">
    <name type="scientific">Hoeflea olei</name>
    <dbReference type="NCBI Taxonomy" id="1480615"/>
    <lineage>
        <taxon>Bacteria</taxon>
        <taxon>Pseudomonadati</taxon>
        <taxon>Pseudomonadota</taxon>
        <taxon>Alphaproteobacteria</taxon>
        <taxon>Hyphomicrobiales</taxon>
        <taxon>Rhizobiaceae</taxon>
        <taxon>Hoeflea</taxon>
    </lineage>
</organism>
<protein>
    <submittedName>
        <fullName evidence="1">Uncharacterized protein</fullName>
    </submittedName>
</protein>
<proteinExistence type="predicted"/>
<dbReference type="RefSeq" id="WP_066182162.1">
    <property type="nucleotide sequence ID" value="NZ_LQZT01000042.1"/>
</dbReference>
<dbReference type="AlphaFoldDB" id="A0A1C1YS56"/>
<reference evidence="1 2" key="1">
    <citation type="submission" date="2015-12" db="EMBL/GenBank/DDBJ databases">
        <authorList>
            <person name="Shamseldin A."/>
            <person name="Moawad H."/>
            <person name="Abd El-Rahim W.M."/>
            <person name="Sadowsky M.J."/>
        </authorList>
    </citation>
    <scope>NUCLEOTIDE SEQUENCE [LARGE SCALE GENOMIC DNA]</scope>
    <source>
        <strain evidence="1 2">JC234</strain>
    </source>
</reference>
<dbReference type="STRING" id="1480615.AWJ14_19470"/>
<name>A0A1C1YS56_9HYPH</name>
<accession>A0A1C1YS56</accession>
<keyword evidence="2" id="KW-1185">Reference proteome</keyword>
<sequence>MSDLEFIKRLPKRISHKSDGGLVEMYRATADGLYYIETGDPCCEPTMSWESWVAFAREIIAADDAARAGGGV</sequence>
<evidence type="ECO:0000313" key="1">
    <source>
        <dbReference type="EMBL" id="OCW56276.1"/>
    </source>
</evidence>
<dbReference type="Proteomes" id="UP000094795">
    <property type="component" value="Unassembled WGS sequence"/>
</dbReference>
<comment type="caution">
    <text evidence="1">The sequence shown here is derived from an EMBL/GenBank/DDBJ whole genome shotgun (WGS) entry which is preliminary data.</text>
</comment>
<dbReference type="EMBL" id="LQZT01000042">
    <property type="protein sequence ID" value="OCW56276.1"/>
    <property type="molecule type" value="Genomic_DNA"/>
</dbReference>
<gene>
    <name evidence="1" type="ORF">AWJ14_19470</name>
</gene>
<evidence type="ECO:0000313" key="2">
    <source>
        <dbReference type="Proteomes" id="UP000094795"/>
    </source>
</evidence>